<dbReference type="PANTHER" id="PTHR32182">
    <property type="entry name" value="DNA REPLICATION AND REPAIR PROTEIN RECF"/>
    <property type="match status" value="1"/>
</dbReference>
<evidence type="ECO:0000256" key="6">
    <source>
        <dbReference type="ARBA" id="ARBA00022741"/>
    </source>
</evidence>
<gene>
    <name evidence="9" type="primary">recF</name>
    <name evidence="11" type="ORF">SAMN05444337_1820</name>
</gene>
<keyword evidence="9" id="KW-0227">DNA damage</keyword>
<keyword evidence="5 9" id="KW-0235">DNA replication</keyword>
<keyword evidence="6 9" id="KW-0547">Nucleotide-binding</keyword>
<name>A0A1M6IN64_9FLAO</name>
<proteinExistence type="inferred from homology"/>
<comment type="subcellular location">
    <subcellularLocation>
        <location evidence="1 9">Cytoplasm</location>
    </subcellularLocation>
</comment>
<dbReference type="AlphaFoldDB" id="A0A1M6IN64"/>
<dbReference type="OrthoDB" id="9803889at2"/>
<dbReference type="GO" id="GO:0000731">
    <property type="term" value="P:DNA synthesis involved in DNA repair"/>
    <property type="evidence" value="ECO:0007669"/>
    <property type="project" value="TreeGrafter"/>
</dbReference>
<dbReference type="InterPro" id="IPR027417">
    <property type="entry name" value="P-loop_NTPase"/>
</dbReference>
<dbReference type="GO" id="GO:0003697">
    <property type="term" value="F:single-stranded DNA binding"/>
    <property type="evidence" value="ECO:0007669"/>
    <property type="project" value="UniProtKB-UniRule"/>
</dbReference>
<dbReference type="Gene3D" id="3.40.50.300">
    <property type="entry name" value="P-loop containing nucleotide triphosphate hydrolases"/>
    <property type="match status" value="1"/>
</dbReference>
<dbReference type="STRING" id="683124.SAMN05444337_1820"/>
<dbReference type="EMBL" id="FQZH01000003">
    <property type="protein sequence ID" value="SHJ35882.1"/>
    <property type="molecule type" value="Genomic_DNA"/>
</dbReference>
<dbReference type="RefSeq" id="WP_072784231.1">
    <property type="nucleotide sequence ID" value="NZ_CP045292.1"/>
</dbReference>
<dbReference type="GO" id="GO:0009432">
    <property type="term" value="P:SOS response"/>
    <property type="evidence" value="ECO:0007669"/>
    <property type="project" value="UniProtKB-UniRule"/>
</dbReference>
<reference evidence="11 12" key="1">
    <citation type="submission" date="2016-11" db="EMBL/GenBank/DDBJ databases">
        <authorList>
            <person name="Jaros S."/>
            <person name="Januszkiewicz K."/>
            <person name="Wedrychowicz H."/>
        </authorList>
    </citation>
    <scope>NUCLEOTIDE SEQUENCE [LARGE SCALE GENOMIC DNA]</scope>
    <source>
        <strain evidence="11 12">DSM 22807</strain>
    </source>
</reference>
<evidence type="ECO:0000256" key="8">
    <source>
        <dbReference type="ARBA" id="ARBA00023125"/>
    </source>
</evidence>
<dbReference type="GO" id="GO:0005524">
    <property type="term" value="F:ATP binding"/>
    <property type="evidence" value="ECO:0007669"/>
    <property type="project" value="UniProtKB-UniRule"/>
</dbReference>
<evidence type="ECO:0000256" key="9">
    <source>
        <dbReference type="HAMAP-Rule" id="MF_00365"/>
    </source>
</evidence>
<keyword evidence="9" id="KW-0742">SOS response</keyword>
<evidence type="ECO:0000256" key="1">
    <source>
        <dbReference type="ARBA" id="ARBA00004496"/>
    </source>
</evidence>
<dbReference type="InterPro" id="IPR042174">
    <property type="entry name" value="RecF_2"/>
</dbReference>
<organism evidence="11 12">
    <name type="scientific">Flavobacterium haoranii</name>
    <dbReference type="NCBI Taxonomy" id="683124"/>
    <lineage>
        <taxon>Bacteria</taxon>
        <taxon>Pseudomonadati</taxon>
        <taxon>Bacteroidota</taxon>
        <taxon>Flavobacteriia</taxon>
        <taxon>Flavobacteriales</taxon>
        <taxon>Flavobacteriaceae</taxon>
        <taxon>Flavobacterium</taxon>
    </lineage>
</organism>
<dbReference type="NCBIfam" id="TIGR00611">
    <property type="entry name" value="recf"/>
    <property type="match status" value="1"/>
</dbReference>
<dbReference type="PROSITE" id="PS00617">
    <property type="entry name" value="RECF_1"/>
    <property type="match status" value="1"/>
</dbReference>
<feature type="binding site" evidence="9">
    <location>
        <begin position="30"/>
        <end position="37"/>
    </location>
    <ligand>
        <name>ATP</name>
        <dbReference type="ChEBI" id="CHEBI:30616"/>
    </ligand>
</feature>
<dbReference type="GO" id="GO:0005737">
    <property type="term" value="C:cytoplasm"/>
    <property type="evidence" value="ECO:0007669"/>
    <property type="project" value="UniProtKB-SubCell"/>
</dbReference>
<dbReference type="InterPro" id="IPR003395">
    <property type="entry name" value="RecF/RecN/SMC_N"/>
</dbReference>
<dbReference type="GO" id="GO:0006302">
    <property type="term" value="P:double-strand break repair"/>
    <property type="evidence" value="ECO:0007669"/>
    <property type="project" value="TreeGrafter"/>
</dbReference>
<evidence type="ECO:0000259" key="10">
    <source>
        <dbReference type="Pfam" id="PF02463"/>
    </source>
</evidence>
<dbReference type="Gene3D" id="1.20.1050.90">
    <property type="entry name" value="RecF/RecN/SMC, N-terminal domain"/>
    <property type="match status" value="1"/>
</dbReference>
<dbReference type="Pfam" id="PF02463">
    <property type="entry name" value="SMC_N"/>
    <property type="match status" value="1"/>
</dbReference>
<evidence type="ECO:0000256" key="2">
    <source>
        <dbReference type="ARBA" id="ARBA00008016"/>
    </source>
</evidence>
<dbReference type="SUPFAM" id="SSF52540">
    <property type="entry name" value="P-loop containing nucleoside triphosphate hydrolases"/>
    <property type="match status" value="1"/>
</dbReference>
<dbReference type="InterPro" id="IPR018078">
    <property type="entry name" value="DNA-binding_RecF_CS"/>
</dbReference>
<keyword evidence="7 9" id="KW-0067">ATP-binding</keyword>
<keyword evidence="4 9" id="KW-0963">Cytoplasm</keyword>
<dbReference type="InterPro" id="IPR001238">
    <property type="entry name" value="DNA-binding_RecF"/>
</dbReference>
<dbReference type="PANTHER" id="PTHR32182:SF0">
    <property type="entry name" value="DNA REPLICATION AND REPAIR PROTEIN RECF"/>
    <property type="match status" value="1"/>
</dbReference>
<comment type="function">
    <text evidence="9">The RecF protein is involved in DNA metabolism; it is required for DNA replication and normal SOS inducibility. RecF binds preferentially to single-stranded, linear DNA. It also seems to bind ATP.</text>
</comment>
<feature type="domain" description="RecF/RecN/SMC N-terminal" evidence="10">
    <location>
        <begin position="2"/>
        <end position="345"/>
    </location>
</feature>
<comment type="similarity">
    <text evidence="2 9">Belongs to the RecF family.</text>
</comment>
<evidence type="ECO:0000256" key="4">
    <source>
        <dbReference type="ARBA" id="ARBA00022490"/>
    </source>
</evidence>
<keyword evidence="12" id="KW-1185">Reference proteome</keyword>
<evidence type="ECO:0000313" key="12">
    <source>
        <dbReference type="Proteomes" id="UP000184232"/>
    </source>
</evidence>
<evidence type="ECO:0000313" key="11">
    <source>
        <dbReference type="EMBL" id="SHJ35882.1"/>
    </source>
</evidence>
<evidence type="ECO:0000256" key="5">
    <source>
        <dbReference type="ARBA" id="ARBA00022705"/>
    </source>
</evidence>
<evidence type="ECO:0000256" key="7">
    <source>
        <dbReference type="ARBA" id="ARBA00022840"/>
    </source>
</evidence>
<keyword evidence="9" id="KW-0234">DNA repair</keyword>
<protein>
    <recommendedName>
        <fullName evidence="3 9">DNA replication and repair protein RecF</fullName>
    </recommendedName>
</protein>
<accession>A0A1M6IN64</accession>
<dbReference type="GO" id="GO:0006260">
    <property type="term" value="P:DNA replication"/>
    <property type="evidence" value="ECO:0007669"/>
    <property type="project" value="UniProtKB-UniRule"/>
</dbReference>
<sequence length="359" mass="41507">MFLKELHLINYKNISQQDFIFDSKINCFVGKNGIGKTNILDAIYQLAYTKSYFNPQAVQNIKHDEDFFVIDAAFNKESKEEKITCSLKRGQKKVIKRNNKPYEKLSEHIGLIPLVMISPADSDLISEGSETRRKFIDGVIATSDNLFLNELLQYQKLIAQRNALLKYFAVNHVFDQDNLAIYDEQIIPLGNQIFEKRKSFLAQFVPIFKKYYAEISNEAEEVDLVYQSQLLEKSFDNLLKENLNKDRALQYTSSGIHKDDLNFEISGYPVKKFGSQGQQKSFLIALKLAQFEFLKQKSGAAPILLFDDIFDKLDASRVEKIVTMVNNDVFGQIFISDTHEERTETIVKQTHQSYKIFRL</sequence>
<dbReference type="HAMAP" id="MF_00365">
    <property type="entry name" value="RecF"/>
    <property type="match status" value="1"/>
</dbReference>
<dbReference type="Proteomes" id="UP000184232">
    <property type="component" value="Unassembled WGS sequence"/>
</dbReference>
<keyword evidence="8 9" id="KW-0238">DNA-binding</keyword>
<evidence type="ECO:0000256" key="3">
    <source>
        <dbReference type="ARBA" id="ARBA00020170"/>
    </source>
</evidence>